<accession>A0A212IWB8</accession>
<sequence>MERAMESKNAEYAEIATYLRGRFRPLNGPDDQAYAQLNTVQAGPSQEEFLAASPLPDAVNKFLLQLDAKVDALLAAMCTSSMEQDFPHTMEIHSISASKLHFTTSAPLAPGDWLESIVFFRQSGFDTASGIGKVTARKVDKDGTPFFELSFTRIHEEEREKIIRFVFKEERRLLRETRLE</sequence>
<dbReference type="EMBL" id="FLUQ01000001">
    <property type="protein sequence ID" value="SBV91521.1"/>
    <property type="molecule type" value="Genomic_DNA"/>
</dbReference>
<proteinExistence type="predicted"/>
<dbReference type="AlphaFoldDB" id="A0A212IWB8"/>
<reference evidence="1" key="1">
    <citation type="submission" date="2016-04" db="EMBL/GenBank/DDBJ databases">
        <authorList>
            <person name="Evans L.H."/>
            <person name="Alamgir A."/>
            <person name="Owens N."/>
            <person name="Weber N.D."/>
            <person name="Virtaneva K."/>
            <person name="Barbian K."/>
            <person name="Babar A."/>
            <person name="Rosenke K."/>
        </authorList>
    </citation>
    <scope>NUCLEOTIDE SEQUENCE</scope>
    <source>
        <strain evidence="1">86</strain>
    </source>
</reference>
<name>A0A212IWB8_9DELT</name>
<evidence type="ECO:0000313" key="1">
    <source>
        <dbReference type="EMBL" id="SBV91521.1"/>
    </source>
</evidence>
<organism evidence="1">
    <name type="scientific">uncultured delta proteobacterium</name>
    <dbReference type="NCBI Taxonomy" id="34034"/>
    <lineage>
        <taxon>Bacteria</taxon>
        <taxon>Deltaproteobacteria</taxon>
        <taxon>environmental samples</taxon>
    </lineage>
</organism>
<gene>
    <name evidence="1" type="ORF">KL86DPRO_10205</name>
</gene>
<protein>
    <submittedName>
        <fullName evidence="1">Putative Type IV pilus assembly PilZ</fullName>
    </submittedName>
</protein>